<accession>A0ACB9LMG4</accession>
<reference evidence="2" key="1">
    <citation type="journal article" date="2023" name="Front. Plant Sci.">
        <title>Chromosomal-level genome assembly of Melastoma candidum provides insights into trichome evolution.</title>
        <authorList>
            <person name="Zhong Y."/>
            <person name="Wu W."/>
            <person name="Sun C."/>
            <person name="Zou P."/>
            <person name="Liu Y."/>
            <person name="Dai S."/>
            <person name="Zhou R."/>
        </authorList>
    </citation>
    <scope>NUCLEOTIDE SEQUENCE [LARGE SCALE GENOMIC DNA]</scope>
</reference>
<comment type="caution">
    <text evidence="1">The sequence shown here is derived from an EMBL/GenBank/DDBJ whole genome shotgun (WGS) entry which is preliminary data.</text>
</comment>
<proteinExistence type="predicted"/>
<dbReference type="EMBL" id="CM042890">
    <property type="protein sequence ID" value="KAI4312433.1"/>
    <property type="molecule type" value="Genomic_DNA"/>
</dbReference>
<keyword evidence="2" id="KW-1185">Reference proteome</keyword>
<dbReference type="Proteomes" id="UP001057402">
    <property type="component" value="Chromosome 11"/>
</dbReference>
<name>A0ACB9LMG4_9MYRT</name>
<organism evidence="1 2">
    <name type="scientific">Melastoma candidum</name>
    <dbReference type="NCBI Taxonomy" id="119954"/>
    <lineage>
        <taxon>Eukaryota</taxon>
        <taxon>Viridiplantae</taxon>
        <taxon>Streptophyta</taxon>
        <taxon>Embryophyta</taxon>
        <taxon>Tracheophyta</taxon>
        <taxon>Spermatophyta</taxon>
        <taxon>Magnoliopsida</taxon>
        <taxon>eudicotyledons</taxon>
        <taxon>Gunneridae</taxon>
        <taxon>Pentapetalae</taxon>
        <taxon>rosids</taxon>
        <taxon>malvids</taxon>
        <taxon>Myrtales</taxon>
        <taxon>Melastomataceae</taxon>
        <taxon>Melastomatoideae</taxon>
        <taxon>Melastomateae</taxon>
        <taxon>Melastoma</taxon>
    </lineage>
</organism>
<protein>
    <submittedName>
        <fullName evidence="1">Uncharacterized protein</fullName>
    </submittedName>
</protein>
<evidence type="ECO:0000313" key="2">
    <source>
        <dbReference type="Proteomes" id="UP001057402"/>
    </source>
</evidence>
<evidence type="ECO:0000313" key="1">
    <source>
        <dbReference type="EMBL" id="KAI4312433.1"/>
    </source>
</evidence>
<gene>
    <name evidence="1" type="ORF">MLD38_037243</name>
</gene>
<sequence>MWAAGIIADPRLSDERVELTKAISLIYIIDDVFNIFGTLDELVLFANSVSSVADKIRVATDHHLCCSSGLLAGLDRGDSVSQAAAASTLKNLSAVPDVRLTLAEEGVIKVMINILNDGILLVLKNGPQPQEPAFAAIRSLVTSVPVGALISLGILPRVAHVLKPGSAAAQQVATSAIFQICVLSEVKKLIGEAGCIPWLVRLLESKSTRCCEIAAQTISSLMTVSHNHRGVKKDEKSVPSLVQLLDPSPPFGNGDMAGNRERHLDPSPPFGPVI</sequence>